<proteinExistence type="predicted"/>
<gene>
    <name evidence="1" type="ORF">L9W73_00015</name>
</gene>
<name>A0A7X6N8C8_9VIBR</name>
<dbReference type="EMBL" id="JAKNAP010000001">
    <property type="protein sequence ID" value="MDE1355700.1"/>
    <property type="molecule type" value="Genomic_DNA"/>
</dbReference>
<organism evidence="1 2">
    <name type="scientific">Vibrio aestuarianus</name>
    <dbReference type="NCBI Taxonomy" id="28171"/>
    <lineage>
        <taxon>Bacteria</taxon>
        <taxon>Pseudomonadati</taxon>
        <taxon>Pseudomonadota</taxon>
        <taxon>Gammaproteobacteria</taxon>
        <taxon>Vibrionales</taxon>
        <taxon>Vibrionaceae</taxon>
        <taxon>Vibrio</taxon>
    </lineage>
</organism>
<dbReference type="RefSeq" id="WP_053311461.1">
    <property type="nucleotide sequence ID" value="NZ_JAAKZJ010000029.1"/>
</dbReference>
<protein>
    <submittedName>
        <fullName evidence="1">Chromosome partitioning protein ParA</fullName>
    </submittedName>
</protein>
<accession>A0A7X6N8C8</accession>
<dbReference type="AlphaFoldDB" id="A0A7X6N8C8"/>
<evidence type="ECO:0000313" key="1">
    <source>
        <dbReference type="EMBL" id="MDE1355700.1"/>
    </source>
</evidence>
<dbReference type="Proteomes" id="UP001140973">
    <property type="component" value="Unassembled WGS sequence"/>
</dbReference>
<reference evidence="1" key="1">
    <citation type="submission" date="2022-02" db="EMBL/GenBank/DDBJ databases">
        <title>Emergence and expansion in Europe of a Vibrio aestuarianus clonal complex pathogenic for oysters.</title>
        <authorList>
            <person name="Mesnil A."/>
            <person name="Travers M.-A."/>
        </authorList>
    </citation>
    <scope>NUCLEOTIDE SEQUENCE</scope>
    <source>
        <strain evidence="1">151-ITT-15-cp-1</strain>
    </source>
</reference>
<sequence length="244" mass="28232">MDKHTDIDEQEDVVVIEERDKRTYVYLALAGVLGLALGGLIGSSITTNKWQKSYSQLEEKYQQLNEDRTQLVETVELKVAEVDAEVETKIQRALDEQNSQHQEQLNQFQEKYKKLESENKLLQVKLNDEKEKLVEVAQSNSKLNRQADMQATMFERSRELFQRELKIKQELEALEKEKQTITPKLKLLKSDCDAYLEGKSWDAKSDACDKQDAANSRISQIDQMIQVHRMDLEQIKVLTEGIGL</sequence>
<evidence type="ECO:0000313" key="2">
    <source>
        <dbReference type="Proteomes" id="UP001140973"/>
    </source>
</evidence>
<comment type="caution">
    <text evidence="1">The sequence shown here is derived from an EMBL/GenBank/DDBJ whole genome shotgun (WGS) entry which is preliminary data.</text>
</comment>